<dbReference type="Proteomes" id="UP000653578">
    <property type="component" value="Unassembled WGS sequence"/>
</dbReference>
<evidence type="ECO:0000313" key="4">
    <source>
        <dbReference type="EMBL" id="NOU66875.1"/>
    </source>
</evidence>
<evidence type="ECO:0000313" key="5">
    <source>
        <dbReference type="Proteomes" id="UP000653578"/>
    </source>
</evidence>
<reference evidence="4 5" key="1">
    <citation type="submission" date="2019-10" db="EMBL/GenBank/DDBJ databases">
        <title>Description of Paenibacillus humi sp. nov.</title>
        <authorList>
            <person name="Carlier A."/>
            <person name="Qi S."/>
        </authorList>
    </citation>
    <scope>NUCLEOTIDE SEQUENCE [LARGE SCALE GENOMIC DNA]</scope>
    <source>
        <strain evidence="4 5">LMG 31461</strain>
    </source>
</reference>
<name>A0ABX1XG50_9BACL</name>
<evidence type="ECO:0000256" key="2">
    <source>
        <dbReference type="ARBA" id="ARBA00023136"/>
    </source>
</evidence>
<keyword evidence="1" id="KW-0945">Host-virus interaction</keyword>
<accession>A0ABX1XG50</accession>
<organism evidence="4 5">
    <name type="scientific">Paenibacillus plantarum</name>
    <dbReference type="NCBI Taxonomy" id="2654975"/>
    <lineage>
        <taxon>Bacteria</taxon>
        <taxon>Bacillati</taxon>
        <taxon>Bacillota</taxon>
        <taxon>Bacilli</taxon>
        <taxon>Bacillales</taxon>
        <taxon>Paenibacillaceae</taxon>
        <taxon>Paenibacillus</taxon>
    </lineage>
</organism>
<feature type="transmembrane region" description="Helical" evidence="3">
    <location>
        <begin position="15"/>
        <end position="33"/>
    </location>
</feature>
<keyword evidence="3" id="KW-1133">Transmembrane helix</keyword>
<keyword evidence="5" id="KW-1185">Reference proteome</keyword>
<dbReference type="EMBL" id="WHNY01000066">
    <property type="protein sequence ID" value="NOU66875.1"/>
    <property type="molecule type" value="Genomic_DNA"/>
</dbReference>
<proteinExistence type="predicted"/>
<protein>
    <submittedName>
        <fullName evidence="4">Uncharacterized protein</fullName>
    </submittedName>
</protein>
<gene>
    <name evidence="4" type="ORF">GC096_22775</name>
</gene>
<sequence>MITNYINRVRFSKEGIIILLVRSKLNIVIYVICYRRYRRVKSQCYLVITTNRRFNNSGSRIIHCSEFSSDDVRNLTLKRTTFDTNPIFITN</sequence>
<dbReference type="Pfam" id="PF00558">
    <property type="entry name" value="Vpu"/>
    <property type="match status" value="1"/>
</dbReference>
<comment type="caution">
    <text evidence="4">The sequence shown here is derived from an EMBL/GenBank/DDBJ whole genome shotgun (WGS) entry which is preliminary data.</text>
</comment>
<evidence type="ECO:0000256" key="1">
    <source>
        <dbReference type="ARBA" id="ARBA00022581"/>
    </source>
</evidence>
<evidence type="ECO:0000256" key="3">
    <source>
        <dbReference type="SAM" id="Phobius"/>
    </source>
</evidence>
<dbReference type="InterPro" id="IPR008187">
    <property type="entry name" value="Vpu"/>
</dbReference>
<keyword evidence="3" id="KW-0812">Transmembrane</keyword>
<keyword evidence="2 3" id="KW-0472">Membrane</keyword>